<dbReference type="GO" id="GO:0000156">
    <property type="term" value="F:phosphorelay response regulator activity"/>
    <property type="evidence" value="ECO:0007669"/>
    <property type="project" value="InterPro"/>
</dbReference>
<evidence type="ECO:0000313" key="9">
    <source>
        <dbReference type="Proteomes" id="UP000031620"/>
    </source>
</evidence>
<dbReference type="InterPro" id="IPR007492">
    <property type="entry name" value="LytTR_DNA-bd_dom"/>
</dbReference>
<accession>A0A0A1GY29</accession>
<dbReference type="Gene3D" id="2.40.50.1020">
    <property type="entry name" value="LytTr DNA-binding domain"/>
    <property type="match status" value="1"/>
</dbReference>
<evidence type="ECO:0000259" key="7">
    <source>
        <dbReference type="PROSITE" id="PS50930"/>
    </source>
</evidence>
<dbReference type="Gene3D" id="3.40.50.2300">
    <property type="match status" value="1"/>
</dbReference>
<dbReference type="RefSeq" id="WP_041093213.1">
    <property type="nucleotide sequence ID" value="NZ_AP014680.1"/>
</dbReference>
<dbReference type="SMART" id="SM00850">
    <property type="entry name" value="LytTR"/>
    <property type="match status" value="1"/>
</dbReference>
<protein>
    <submittedName>
        <fullName evidence="8">Response regulator</fullName>
    </submittedName>
</protein>
<keyword evidence="1" id="KW-0963">Cytoplasm</keyword>
<dbReference type="GO" id="GO:0003677">
    <property type="term" value="F:DNA binding"/>
    <property type="evidence" value="ECO:0007669"/>
    <property type="project" value="InterPro"/>
</dbReference>
<dbReference type="Proteomes" id="UP000031620">
    <property type="component" value="Chromosome"/>
</dbReference>
<evidence type="ECO:0000256" key="2">
    <source>
        <dbReference type="ARBA" id="ARBA00023012"/>
    </source>
</evidence>
<evidence type="ECO:0000256" key="1">
    <source>
        <dbReference type="ARBA" id="ARBA00022490"/>
    </source>
</evidence>
<feature type="domain" description="HTH LytTR-type" evidence="7">
    <location>
        <begin position="147"/>
        <end position="246"/>
    </location>
</feature>
<dbReference type="AlphaFoldDB" id="A0A0A1GY29"/>
<evidence type="ECO:0000313" key="8">
    <source>
        <dbReference type="EMBL" id="BAP85371.1"/>
    </source>
</evidence>
<gene>
    <name evidence="8" type="ORF">LOOC260_108310</name>
</gene>
<dbReference type="EMBL" id="AP014680">
    <property type="protein sequence ID" value="BAP85371.1"/>
    <property type="molecule type" value="Genomic_DNA"/>
</dbReference>
<organism evidence="8 9">
    <name type="scientific">Paucilactobacillus hokkaidonensis JCM 18461</name>
    <dbReference type="NCBI Taxonomy" id="1291742"/>
    <lineage>
        <taxon>Bacteria</taxon>
        <taxon>Bacillati</taxon>
        <taxon>Bacillota</taxon>
        <taxon>Bacilli</taxon>
        <taxon>Lactobacillales</taxon>
        <taxon>Lactobacillaceae</taxon>
        <taxon>Paucilactobacillus</taxon>
    </lineage>
</organism>
<proteinExistence type="predicted"/>
<dbReference type="PANTHER" id="PTHR37299:SF3">
    <property type="entry name" value="STAGE 0 SPORULATION PROTEIN A HOMOLOG"/>
    <property type="match status" value="1"/>
</dbReference>
<dbReference type="PROSITE" id="PS50110">
    <property type="entry name" value="RESPONSE_REGULATORY"/>
    <property type="match status" value="1"/>
</dbReference>
<dbReference type="HOGENOM" id="CLU_000445_14_6_9"/>
<feature type="modified residue" description="4-aspartylphosphate" evidence="5">
    <location>
        <position position="62"/>
    </location>
</feature>
<keyword evidence="5" id="KW-0597">Phosphoprotein</keyword>
<evidence type="ECO:0000256" key="5">
    <source>
        <dbReference type="PROSITE-ProRule" id="PRU00169"/>
    </source>
</evidence>
<dbReference type="PROSITE" id="PS50930">
    <property type="entry name" value="HTH_LYTTR"/>
    <property type="match status" value="1"/>
</dbReference>
<dbReference type="InterPro" id="IPR001789">
    <property type="entry name" value="Sig_transdc_resp-reg_receiver"/>
</dbReference>
<sequence length="246" mass="29246">MRNIYLCESQPVERQNYEREIKQQLLVNQLSSLVYSFGTESPEELLLYVQNHPLETGLYFLDTEMGIGQVSGMQLAEQIRQSDPQALIVFFAYQKELSVNAIQRHIEPLDYIIKTSDHKEEYQQIMLDLKIAQQRDKVVPENKTEIFTYKLESRIYKLDIQKIDYFSTTDSPHKLRLTTHEQQVEFRGDLNDIQKRYPFLFRGHKRILLNPKRIKLIDLQTRLVTFIDDESCQIAYRRLSELKQIL</sequence>
<evidence type="ECO:0000256" key="4">
    <source>
        <dbReference type="ARBA" id="ARBA00037164"/>
    </source>
</evidence>
<dbReference type="Pfam" id="PF04397">
    <property type="entry name" value="LytTR"/>
    <property type="match status" value="1"/>
</dbReference>
<dbReference type="STRING" id="1291742.LOOC260_108310"/>
<evidence type="ECO:0000256" key="3">
    <source>
        <dbReference type="ARBA" id="ARBA00023159"/>
    </source>
</evidence>
<dbReference type="InterPro" id="IPR046947">
    <property type="entry name" value="LytR-like"/>
</dbReference>
<evidence type="ECO:0000259" key="6">
    <source>
        <dbReference type="PROSITE" id="PS50110"/>
    </source>
</evidence>
<name>A0A0A1GY29_9LACO</name>
<dbReference type="KEGG" id="lho:LOOC260_108310"/>
<keyword evidence="2" id="KW-0902">Two-component regulatory system</keyword>
<feature type="domain" description="Response regulatory" evidence="6">
    <location>
        <begin position="3"/>
        <end position="129"/>
    </location>
</feature>
<dbReference type="PANTHER" id="PTHR37299">
    <property type="entry name" value="TRANSCRIPTIONAL REGULATOR-RELATED"/>
    <property type="match status" value="1"/>
</dbReference>
<keyword evidence="3" id="KW-0010">Activator</keyword>
<reference evidence="8 9" key="1">
    <citation type="submission" date="2014-11" db="EMBL/GenBank/DDBJ databases">
        <title>Complete genome sequence and analysis of Lactobacillus hokkaidonensis LOOC260T.</title>
        <authorList>
            <person name="Tanizawa Y."/>
            <person name="Tohno M."/>
            <person name="Kaminuma E."/>
            <person name="Nakamura Y."/>
            <person name="Arita M."/>
        </authorList>
    </citation>
    <scope>NUCLEOTIDE SEQUENCE [LARGE SCALE GENOMIC DNA]</scope>
    <source>
        <strain evidence="8 9">LOOC260</strain>
    </source>
</reference>
<comment type="function">
    <text evidence="4">Required for high-level post-exponential phase expression of a series of secreted proteins.</text>
</comment>